<reference evidence="1 2" key="1">
    <citation type="submission" date="2017-07" db="EMBL/GenBank/DDBJ databases">
        <title>Mechanisms for carbon and nitrogen cycling indicate functional differentiation within the Candidate Phyla Radiation.</title>
        <authorList>
            <person name="Danczak R.E."/>
            <person name="Johnston M.D."/>
            <person name="Kenah C."/>
            <person name="Slattery M."/>
            <person name="Wrighton K.C."/>
            <person name="Wilkins M.J."/>
        </authorList>
    </citation>
    <scope>NUCLEOTIDE SEQUENCE [LARGE SCALE GENOMIC DNA]</scope>
    <source>
        <strain evidence="1">Licking1014_85</strain>
    </source>
</reference>
<dbReference type="SUPFAM" id="SSF53335">
    <property type="entry name" value="S-adenosyl-L-methionine-dependent methyltransferases"/>
    <property type="match status" value="1"/>
</dbReference>
<dbReference type="InterPro" id="IPR029063">
    <property type="entry name" value="SAM-dependent_MTases_sf"/>
</dbReference>
<gene>
    <name evidence="1" type="ORF">CEN91_440</name>
</gene>
<sequence>MSNISQLSNYDAVMAELDRWVKAHGNGKYSPADYQPLGKLDLYPDYGIQQVREEIADFVKEILKRNLSGTILEIGIGYYGSTHVLWRQIFNRVITIEKSPDRCRNFAINYSK</sequence>
<accession>A0A554LHV9</accession>
<evidence type="ECO:0000313" key="1">
    <source>
        <dbReference type="EMBL" id="TSC92446.1"/>
    </source>
</evidence>
<feature type="non-terminal residue" evidence="1">
    <location>
        <position position="112"/>
    </location>
</feature>
<dbReference type="Proteomes" id="UP000315589">
    <property type="component" value="Unassembled WGS sequence"/>
</dbReference>
<proteinExistence type="predicted"/>
<name>A0A554LHV9_9BACT</name>
<organism evidence="1 2">
    <name type="scientific">Candidatus Berkelbacteria bacterium Licking1014_85</name>
    <dbReference type="NCBI Taxonomy" id="2017148"/>
    <lineage>
        <taxon>Bacteria</taxon>
        <taxon>Candidatus Berkelbacteria</taxon>
    </lineage>
</organism>
<comment type="caution">
    <text evidence="1">The sequence shown here is derived from an EMBL/GenBank/DDBJ whole genome shotgun (WGS) entry which is preliminary data.</text>
</comment>
<evidence type="ECO:0000313" key="2">
    <source>
        <dbReference type="Proteomes" id="UP000315589"/>
    </source>
</evidence>
<dbReference type="EMBL" id="VMGI01000060">
    <property type="protein sequence ID" value="TSC92446.1"/>
    <property type="molecule type" value="Genomic_DNA"/>
</dbReference>
<protein>
    <recommendedName>
        <fullName evidence="3">O-methyltransferase</fullName>
    </recommendedName>
</protein>
<dbReference type="AlphaFoldDB" id="A0A554LHV9"/>
<evidence type="ECO:0008006" key="3">
    <source>
        <dbReference type="Google" id="ProtNLM"/>
    </source>
</evidence>